<feature type="transmembrane region" description="Helical" evidence="15">
    <location>
        <begin position="581"/>
        <end position="614"/>
    </location>
</feature>
<feature type="transmembrane region" description="Helical" evidence="15">
    <location>
        <begin position="517"/>
        <end position="537"/>
    </location>
</feature>
<feature type="domain" description="SLC12A transporter C-terminal" evidence="17">
    <location>
        <begin position="765"/>
        <end position="826"/>
    </location>
</feature>
<dbReference type="InterPro" id="IPR004842">
    <property type="entry name" value="SLC12A_fam"/>
</dbReference>
<dbReference type="InterPro" id="IPR002948">
    <property type="entry name" value="SLC12A3"/>
</dbReference>
<evidence type="ECO:0000256" key="8">
    <source>
        <dbReference type="ARBA" id="ARBA00023053"/>
    </source>
</evidence>
<evidence type="ECO:0000256" key="14">
    <source>
        <dbReference type="SAM" id="MobiDB-lite"/>
    </source>
</evidence>
<keyword evidence="10 15" id="KW-0472">Membrane</keyword>
<feature type="transmembrane region" description="Helical" evidence="15">
    <location>
        <begin position="386"/>
        <end position="406"/>
    </location>
</feature>
<evidence type="ECO:0000256" key="5">
    <source>
        <dbReference type="ARBA" id="ARBA00022692"/>
    </source>
</evidence>
<name>A0A8C2J2K8_CYPCA</name>
<sequence>MGHRFSRRKPDGTEDLSPGRFSVSEEAPPHYSTYSTGSETAVSMETPTRRPSEVVNSRQDNRRPSIYSTMDAMPHLEFYANATATGRIRRSRPSLETLRKAVDDAESGSNTGDSGRGSVSALQESGNESKENGAGGKTAQPVRFGWVTGVMVRCMLNIWGVILFLRLSWITSQAGILLTWLIILMSVLVTSITALSVSAISTNGRVSSGGAYFMISRTLGPELGGPIGVVFSFANALACALNTVGFSETVRDLLIEYDSQIVDSINDVRIIGSITVTVLLLISLAGMEWESKTQILFFLVLMVSFINYFVGTLIPATPQKQSIGVFGYRSEIFLENLFPDWRGPEGDFFRMFAIFFPSAIGILAGANISGDLKEPEIAIPRGTLMAIFWTTVSYLAISSTVGACVLRDASGNMNDSLPLNFTEACEGLSCGLGWNFTECQQSGTCSFGLSNSFQVLIQVSGFGPLIYAGIFAATLSSALAFLVSAPKVFQCLCKDNIYPYIGFFAKGYGKNNEPLRAYLLCYIIAMCFILIAELNVIAPLISNFFLCSYALINFSCFHASITNSPGWRPSFRYFSPWTGLFGAVISVVLMFLLTWWAALIAFGLIIFLFGYVVYKKPEVNWGSSVQASTYNMALSYSVSLAGVEDHVKNYRPQCLVLTGPPTLRPALVDFVGSFTKNVSLMICGDILMNDCLCFMHKALVIFDLFFFFFFFFFLLSVCFCFFYLKASGLGKMKPNILVMGFKMNWQESSSKDVDNRKNTVNDQIKTVFQSKQGKKTIDVYWISDDGGLTLLVPYLLTRRKRWRRSKVRVFIIGEQQTMENDRKDMRRFEEMLAPFRLNEGQLDERTAQQQRTEFPWKVTDKEMDALRLKVSVCVFDLNVQLQYSPAQCFFLALTVGEENCPSSLYMSWLDTLSCGLHCPVLLIRGNQQNVMTFYCQ</sequence>
<evidence type="ECO:0000256" key="6">
    <source>
        <dbReference type="ARBA" id="ARBA00022847"/>
    </source>
</evidence>
<feature type="domain" description="SLC12A transporter C-terminal" evidence="17">
    <location>
        <begin position="724"/>
        <end position="763"/>
    </location>
</feature>
<evidence type="ECO:0000256" key="9">
    <source>
        <dbReference type="ARBA" id="ARBA00023065"/>
    </source>
</evidence>
<dbReference type="GO" id="GO:0055075">
    <property type="term" value="P:potassium ion homeostasis"/>
    <property type="evidence" value="ECO:0007669"/>
    <property type="project" value="TreeGrafter"/>
</dbReference>
<evidence type="ECO:0000313" key="19">
    <source>
        <dbReference type="Ensembl" id="ENSCCRP00020087754.1"/>
    </source>
</evidence>
<evidence type="ECO:0000256" key="10">
    <source>
        <dbReference type="ARBA" id="ARBA00023136"/>
    </source>
</evidence>
<dbReference type="PANTHER" id="PTHR11827">
    <property type="entry name" value="SOLUTE CARRIER FAMILY 12, CATION COTRANSPORTERS"/>
    <property type="match status" value="1"/>
</dbReference>
<dbReference type="InterPro" id="IPR018491">
    <property type="entry name" value="SLC12_C"/>
</dbReference>
<evidence type="ECO:0000259" key="16">
    <source>
        <dbReference type="Pfam" id="PF00324"/>
    </source>
</evidence>
<evidence type="ECO:0000256" key="15">
    <source>
        <dbReference type="SAM" id="Phobius"/>
    </source>
</evidence>
<feature type="transmembrane region" description="Helical" evidence="15">
    <location>
        <begin position="268"/>
        <end position="289"/>
    </location>
</feature>
<comment type="subcellular location">
    <subcellularLocation>
        <location evidence="1">Cell membrane</location>
        <topology evidence="1">Multi-pass membrane protein</topology>
    </subcellularLocation>
</comment>
<feature type="transmembrane region" description="Helical" evidence="15">
    <location>
        <begin position="348"/>
        <end position="366"/>
    </location>
</feature>
<organism evidence="19 20">
    <name type="scientific">Cyprinus carpio</name>
    <name type="common">Common carp</name>
    <dbReference type="NCBI Taxonomy" id="7962"/>
    <lineage>
        <taxon>Eukaryota</taxon>
        <taxon>Metazoa</taxon>
        <taxon>Chordata</taxon>
        <taxon>Craniata</taxon>
        <taxon>Vertebrata</taxon>
        <taxon>Euteleostomi</taxon>
        <taxon>Actinopterygii</taxon>
        <taxon>Neopterygii</taxon>
        <taxon>Teleostei</taxon>
        <taxon>Ostariophysi</taxon>
        <taxon>Cypriniformes</taxon>
        <taxon>Cyprinidae</taxon>
        <taxon>Cyprininae</taxon>
        <taxon>Cyprinus</taxon>
    </lineage>
</organism>
<dbReference type="GO" id="GO:0006884">
    <property type="term" value="P:cell volume homeostasis"/>
    <property type="evidence" value="ECO:0007669"/>
    <property type="project" value="TreeGrafter"/>
</dbReference>
<evidence type="ECO:0000256" key="11">
    <source>
        <dbReference type="ARBA" id="ARBA00023180"/>
    </source>
</evidence>
<dbReference type="Pfam" id="PF00324">
    <property type="entry name" value="AA_permease"/>
    <property type="match status" value="1"/>
</dbReference>
<dbReference type="InterPro" id="IPR013612">
    <property type="entry name" value="AA_permease_N"/>
</dbReference>
<keyword evidence="3" id="KW-0813">Transport</keyword>
<dbReference type="GO" id="GO:1990573">
    <property type="term" value="P:potassium ion import across plasma membrane"/>
    <property type="evidence" value="ECO:0007669"/>
    <property type="project" value="TreeGrafter"/>
</dbReference>
<feature type="transmembrane region" description="Helical" evidence="15">
    <location>
        <begin position="223"/>
        <end position="247"/>
    </location>
</feature>
<keyword evidence="4" id="KW-1003">Cell membrane</keyword>
<dbReference type="Proteomes" id="UP000694701">
    <property type="component" value="Unplaced"/>
</dbReference>
<dbReference type="Pfam" id="PF03522">
    <property type="entry name" value="SLC12"/>
    <property type="match status" value="2"/>
</dbReference>
<feature type="compositionally biased region" description="Polar residues" evidence="14">
    <location>
        <begin position="32"/>
        <end position="46"/>
    </location>
</feature>
<dbReference type="PANTHER" id="PTHR11827:SF97">
    <property type="entry name" value="SLC12A10.3 SOLUTE CARRIER FAMILY 12 (SODIUM_POTASSIUM_CHLORIDE TRANSPORTERS), MEMBER 10, TANDEM DUPLICATE 3 ISOFORM X1-RELATED"/>
    <property type="match status" value="1"/>
</dbReference>
<evidence type="ECO:0000256" key="4">
    <source>
        <dbReference type="ARBA" id="ARBA00022475"/>
    </source>
</evidence>
<feature type="domain" description="Amino acid permease N-terminal" evidence="18">
    <location>
        <begin position="67"/>
        <end position="105"/>
    </location>
</feature>
<keyword evidence="8" id="KW-0915">Sodium</keyword>
<evidence type="ECO:0000256" key="7">
    <source>
        <dbReference type="ARBA" id="ARBA00022989"/>
    </source>
</evidence>
<feature type="transmembrane region" description="Helical" evidence="15">
    <location>
        <begin position="295"/>
        <end position="314"/>
    </location>
</feature>
<dbReference type="Gene3D" id="1.20.1740.10">
    <property type="entry name" value="Amino acid/polyamine transporter I"/>
    <property type="match status" value="1"/>
</dbReference>
<protein>
    <submittedName>
        <fullName evidence="19">Solute carrier family 12 member 10, tandem duplicate 1</fullName>
    </submittedName>
</protein>
<dbReference type="GO" id="GO:0055078">
    <property type="term" value="P:sodium ion homeostasis"/>
    <property type="evidence" value="ECO:0007669"/>
    <property type="project" value="TreeGrafter"/>
</dbReference>
<keyword evidence="5 15" id="KW-0812">Transmembrane</keyword>
<dbReference type="Ensembl" id="ENSCCRT00020095979.1">
    <property type="protein sequence ID" value="ENSCCRP00020087754.1"/>
    <property type="gene ID" value="ENSCCRG00020037043.1"/>
</dbReference>
<feature type="transmembrane region" description="Helical" evidence="15">
    <location>
        <begin position="177"/>
        <end position="200"/>
    </location>
</feature>
<keyword evidence="9" id="KW-0406">Ion transport</keyword>
<keyword evidence="6" id="KW-0769">Symport</keyword>
<dbReference type="PRINTS" id="PR01230">
    <property type="entry name" value="NACLTRNSPORT"/>
</dbReference>
<evidence type="ECO:0000259" key="17">
    <source>
        <dbReference type="Pfam" id="PF03522"/>
    </source>
</evidence>
<feature type="region of interest" description="Disordered" evidence="14">
    <location>
        <begin position="100"/>
        <end position="137"/>
    </location>
</feature>
<proteinExistence type="inferred from homology"/>
<accession>A0A8C2J2K8</accession>
<feature type="region of interest" description="Disordered" evidence="14">
    <location>
        <begin position="1"/>
        <end position="68"/>
    </location>
</feature>
<reference evidence="19" key="1">
    <citation type="submission" date="2025-08" db="UniProtKB">
        <authorList>
            <consortium name="Ensembl"/>
        </authorList>
    </citation>
    <scope>IDENTIFICATION</scope>
</reference>
<evidence type="ECO:0000313" key="20">
    <source>
        <dbReference type="Proteomes" id="UP000694701"/>
    </source>
</evidence>
<keyword evidence="12" id="KW-0739">Sodium transport</keyword>
<evidence type="ECO:0000256" key="12">
    <source>
        <dbReference type="ARBA" id="ARBA00023201"/>
    </source>
</evidence>
<dbReference type="GO" id="GO:0055064">
    <property type="term" value="P:chloride ion homeostasis"/>
    <property type="evidence" value="ECO:0007669"/>
    <property type="project" value="TreeGrafter"/>
</dbReference>
<dbReference type="Pfam" id="PF08403">
    <property type="entry name" value="AA_permease_N"/>
    <property type="match status" value="1"/>
</dbReference>
<feature type="transmembrane region" description="Helical" evidence="15">
    <location>
        <begin position="144"/>
        <end position="165"/>
    </location>
</feature>
<feature type="domain" description="Amino acid permease/ SLC12A" evidence="16">
    <location>
        <begin position="149"/>
        <end position="655"/>
    </location>
</feature>
<evidence type="ECO:0000256" key="1">
    <source>
        <dbReference type="ARBA" id="ARBA00004651"/>
    </source>
</evidence>
<evidence type="ECO:0000256" key="3">
    <source>
        <dbReference type="ARBA" id="ARBA00022448"/>
    </source>
</evidence>
<evidence type="ECO:0000256" key="2">
    <source>
        <dbReference type="ARBA" id="ARBA00010593"/>
    </source>
</evidence>
<evidence type="ECO:0000259" key="18">
    <source>
        <dbReference type="Pfam" id="PF08403"/>
    </source>
</evidence>
<dbReference type="GO" id="GO:0016324">
    <property type="term" value="C:apical plasma membrane"/>
    <property type="evidence" value="ECO:0007669"/>
    <property type="project" value="TreeGrafter"/>
</dbReference>
<comment type="similarity">
    <text evidence="2">Belongs to the SLC12A transporter family.</text>
</comment>
<dbReference type="AlphaFoldDB" id="A0A8C2J2K8"/>
<dbReference type="GO" id="GO:0008511">
    <property type="term" value="F:sodium:potassium:chloride symporter activity"/>
    <property type="evidence" value="ECO:0007669"/>
    <property type="project" value="TreeGrafter"/>
</dbReference>
<evidence type="ECO:0000256" key="13">
    <source>
        <dbReference type="ARBA" id="ARBA00023214"/>
    </source>
</evidence>
<keyword evidence="7 15" id="KW-1133">Transmembrane helix</keyword>
<feature type="transmembrane region" description="Helical" evidence="15">
    <location>
        <begin position="704"/>
        <end position="724"/>
    </location>
</feature>
<keyword evidence="11" id="KW-0325">Glycoprotein</keyword>
<feature type="transmembrane region" description="Helical" evidence="15">
    <location>
        <begin position="465"/>
        <end position="485"/>
    </location>
</feature>
<keyword evidence="13" id="KW-0868">Chloride</keyword>
<feature type="transmembrane region" description="Helical" evidence="15">
    <location>
        <begin position="544"/>
        <end position="561"/>
    </location>
</feature>
<dbReference type="InterPro" id="IPR004841">
    <property type="entry name" value="AA-permease/SLC12A_dom"/>
</dbReference>